<protein>
    <submittedName>
        <fullName evidence="2">Uncharacterized protein</fullName>
    </submittedName>
</protein>
<accession>A0A7T8GZ75</accession>
<evidence type="ECO:0000313" key="2">
    <source>
        <dbReference type="EMBL" id="QQP40231.1"/>
    </source>
</evidence>
<dbReference type="EMBL" id="CP045898">
    <property type="protein sequence ID" value="QQP40231.1"/>
    <property type="molecule type" value="Genomic_DNA"/>
</dbReference>
<name>A0A7T8GZ75_CALRO</name>
<evidence type="ECO:0000313" key="3">
    <source>
        <dbReference type="Proteomes" id="UP000595437"/>
    </source>
</evidence>
<reference evidence="3" key="1">
    <citation type="submission" date="2021-01" db="EMBL/GenBank/DDBJ databases">
        <title>Caligus Genome Assembly.</title>
        <authorList>
            <person name="Gallardo-Escarate C."/>
        </authorList>
    </citation>
    <scope>NUCLEOTIDE SEQUENCE [LARGE SCALE GENOMIC DNA]</scope>
</reference>
<gene>
    <name evidence="2" type="ORF">FKW44_014212</name>
</gene>
<feature type="region of interest" description="Disordered" evidence="1">
    <location>
        <begin position="33"/>
        <end position="53"/>
    </location>
</feature>
<feature type="compositionally biased region" description="Low complexity" evidence="1">
    <location>
        <begin position="33"/>
        <end position="48"/>
    </location>
</feature>
<sequence>MIPLLRPYNSLSSLSFQFSWSPMNLLEERVIPQRPQRQRSLPSRTPRQFDQSSVGDILKDIELHSPIFSCVN</sequence>
<dbReference type="AlphaFoldDB" id="A0A7T8GZ75"/>
<evidence type="ECO:0000256" key="1">
    <source>
        <dbReference type="SAM" id="MobiDB-lite"/>
    </source>
</evidence>
<organism evidence="2 3">
    <name type="scientific">Caligus rogercresseyi</name>
    <name type="common">Sea louse</name>
    <dbReference type="NCBI Taxonomy" id="217165"/>
    <lineage>
        <taxon>Eukaryota</taxon>
        <taxon>Metazoa</taxon>
        <taxon>Ecdysozoa</taxon>
        <taxon>Arthropoda</taxon>
        <taxon>Crustacea</taxon>
        <taxon>Multicrustacea</taxon>
        <taxon>Hexanauplia</taxon>
        <taxon>Copepoda</taxon>
        <taxon>Siphonostomatoida</taxon>
        <taxon>Caligidae</taxon>
        <taxon>Caligus</taxon>
    </lineage>
</organism>
<dbReference type="Proteomes" id="UP000595437">
    <property type="component" value="Chromosome 9"/>
</dbReference>
<keyword evidence="3" id="KW-1185">Reference proteome</keyword>
<proteinExistence type="predicted"/>